<comment type="caution">
    <text evidence="1">The sequence shown here is derived from an EMBL/GenBank/DDBJ whole genome shotgun (WGS) entry which is preliminary data.</text>
</comment>
<reference evidence="1" key="2">
    <citation type="submission" date="2023-05" db="EMBL/GenBank/DDBJ databases">
        <authorList>
            <person name="Schelkunov M.I."/>
        </authorList>
    </citation>
    <scope>NUCLEOTIDE SEQUENCE</scope>
    <source>
        <strain evidence="1">Hsosn_3</strain>
        <tissue evidence="1">Leaf</tissue>
    </source>
</reference>
<keyword evidence="2" id="KW-1185">Reference proteome</keyword>
<organism evidence="1 2">
    <name type="scientific">Heracleum sosnowskyi</name>
    <dbReference type="NCBI Taxonomy" id="360622"/>
    <lineage>
        <taxon>Eukaryota</taxon>
        <taxon>Viridiplantae</taxon>
        <taxon>Streptophyta</taxon>
        <taxon>Embryophyta</taxon>
        <taxon>Tracheophyta</taxon>
        <taxon>Spermatophyta</taxon>
        <taxon>Magnoliopsida</taxon>
        <taxon>eudicotyledons</taxon>
        <taxon>Gunneridae</taxon>
        <taxon>Pentapetalae</taxon>
        <taxon>asterids</taxon>
        <taxon>campanulids</taxon>
        <taxon>Apiales</taxon>
        <taxon>Apiaceae</taxon>
        <taxon>Apioideae</taxon>
        <taxon>apioid superclade</taxon>
        <taxon>Tordylieae</taxon>
        <taxon>Tordyliinae</taxon>
        <taxon>Heracleum</taxon>
    </lineage>
</organism>
<evidence type="ECO:0000313" key="1">
    <source>
        <dbReference type="EMBL" id="KAK1376875.1"/>
    </source>
</evidence>
<sequence length="156" mass="18285">MANQQANEILESDEKDLVILSYLGRKVFRKTPENEKQRQWWLANSEFTEHDLDLILSMADLFGPAIQLDKCRAYMKCYSEFTEDDLDLILRMVNLFQPMDTSQFDRIDREHINHYRSYSDDQIVGADLPVTYSGLRDLVKRIRSSSAFRESLAIPN</sequence>
<dbReference type="EMBL" id="JAUIZM010000007">
    <property type="protein sequence ID" value="KAK1376875.1"/>
    <property type="molecule type" value="Genomic_DNA"/>
</dbReference>
<gene>
    <name evidence="1" type="ORF">POM88_033068</name>
</gene>
<dbReference type="AlphaFoldDB" id="A0AAD8MI48"/>
<reference evidence="1" key="1">
    <citation type="submission" date="2023-02" db="EMBL/GenBank/DDBJ databases">
        <title>Genome of toxic invasive species Heracleum sosnowskyi carries increased number of genes despite the absence of recent whole-genome duplications.</title>
        <authorList>
            <person name="Schelkunov M."/>
            <person name="Shtratnikova V."/>
            <person name="Makarenko M."/>
            <person name="Klepikova A."/>
            <person name="Omelchenko D."/>
            <person name="Novikova G."/>
            <person name="Obukhova E."/>
            <person name="Bogdanov V."/>
            <person name="Penin A."/>
            <person name="Logacheva M."/>
        </authorList>
    </citation>
    <scope>NUCLEOTIDE SEQUENCE</scope>
    <source>
        <strain evidence="1">Hsosn_3</strain>
        <tissue evidence="1">Leaf</tissue>
    </source>
</reference>
<accession>A0AAD8MI48</accession>
<protein>
    <submittedName>
        <fullName evidence="1">Uncharacterized protein</fullName>
    </submittedName>
</protein>
<proteinExistence type="predicted"/>
<name>A0AAD8MI48_9APIA</name>
<dbReference type="Proteomes" id="UP001237642">
    <property type="component" value="Unassembled WGS sequence"/>
</dbReference>
<evidence type="ECO:0000313" key="2">
    <source>
        <dbReference type="Proteomes" id="UP001237642"/>
    </source>
</evidence>